<dbReference type="Proteomes" id="UP001075354">
    <property type="component" value="Chromosome 4"/>
</dbReference>
<sequence length="112" mass="12644">MNIRLDSRSNNDWKANAFVFNFPSSACSSFYDNMPDISRIVFGGLTKPTPCVRQGVFKFNDQPVNWTFPNVPVMPYGYWRLRFASGPKKAKQASICVIVEAHTIPQPKRNGG</sequence>
<evidence type="ECO:0000313" key="1">
    <source>
        <dbReference type="EMBL" id="KAJ1528379.1"/>
    </source>
</evidence>
<reference evidence="1" key="1">
    <citation type="submission" date="2022-12" db="EMBL/GenBank/DDBJ databases">
        <title>Chromosome-level genome assembly of the bean flower thrips Megalurothrips usitatus.</title>
        <authorList>
            <person name="Ma L."/>
            <person name="Liu Q."/>
            <person name="Li H."/>
            <person name="Cai W."/>
        </authorList>
    </citation>
    <scope>NUCLEOTIDE SEQUENCE</scope>
    <source>
        <strain evidence="1">Cailab_2022a</strain>
    </source>
</reference>
<organism evidence="1 2">
    <name type="scientific">Megalurothrips usitatus</name>
    <name type="common">bean blossom thrips</name>
    <dbReference type="NCBI Taxonomy" id="439358"/>
    <lineage>
        <taxon>Eukaryota</taxon>
        <taxon>Metazoa</taxon>
        <taxon>Ecdysozoa</taxon>
        <taxon>Arthropoda</taxon>
        <taxon>Hexapoda</taxon>
        <taxon>Insecta</taxon>
        <taxon>Pterygota</taxon>
        <taxon>Neoptera</taxon>
        <taxon>Paraneoptera</taxon>
        <taxon>Thysanoptera</taxon>
        <taxon>Terebrantia</taxon>
        <taxon>Thripoidea</taxon>
        <taxon>Thripidae</taxon>
        <taxon>Megalurothrips</taxon>
    </lineage>
</organism>
<evidence type="ECO:0000313" key="2">
    <source>
        <dbReference type="Proteomes" id="UP001075354"/>
    </source>
</evidence>
<name>A0AAV7XU53_9NEOP</name>
<gene>
    <name evidence="1" type="ORF">ONE63_006794</name>
</gene>
<proteinExistence type="predicted"/>
<comment type="caution">
    <text evidence="1">The sequence shown here is derived from an EMBL/GenBank/DDBJ whole genome shotgun (WGS) entry which is preliminary data.</text>
</comment>
<accession>A0AAV7XU53</accession>
<keyword evidence="2" id="KW-1185">Reference proteome</keyword>
<dbReference type="AlphaFoldDB" id="A0AAV7XU53"/>
<dbReference type="EMBL" id="JAPTSV010000004">
    <property type="protein sequence ID" value="KAJ1528379.1"/>
    <property type="molecule type" value="Genomic_DNA"/>
</dbReference>
<protein>
    <submittedName>
        <fullName evidence="1">Uncharacterized protein</fullName>
    </submittedName>
</protein>